<evidence type="ECO:0000256" key="9">
    <source>
        <dbReference type="ARBA" id="ARBA00022833"/>
    </source>
</evidence>
<dbReference type="PROSITE" id="PS01047">
    <property type="entry name" value="HMA_1"/>
    <property type="match status" value="1"/>
</dbReference>
<dbReference type="InterPro" id="IPR059000">
    <property type="entry name" value="ATPase_P-type_domA"/>
</dbReference>
<dbReference type="GO" id="GO:0016887">
    <property type="term" value="F:ATP hydrolysis activity"/>
    <property type="evidence" value="ECO:0007669"/>
    <property type="project" value="InterPro"/>
</dbReference>
<dbReference type="Pfam" id="PF00702">
    <property type="entry name" value="Hydrolase"/>
    <property type="match status" value="1"/>
</dbReference>
<evidence type="ECO:0000256" key="5">
    <source>
        <dbReference type="ARBA" id="ARBA00022553"/>
    </source>
</evidence>
<accession>A0A4Q0VG31</accession>
<dbReference type="PANTHER" id="PTHR48085:SF5">
    <property type="entry name" value="CADMIUM_ZINC-TRANSPORTING ATPASE HMA4-RELATED"/>
    <property type="match status" value="1"/>
</dbReference>
<evidence type="ECO:0000256" key="6">
    <source>
        <dbReference type="ARBA" id="ARBA00022692"/>
    </source>
</evidence>
<dbReference type="Proteomes" id="UP000290273">
    <property type="component" value="Unassembled WGS sequence"/>
</dbReference>
<dbReference type="PROSITE" id="PS50846">
    <property type="entry name" value="HMA_2"/>
    <property type="match status" value="1"/>
</dbReference>
<keyword evidence="4" id="KW-0104">Cadmium</keyword>
<evidence type="ECO:0000256" key="2">
    <source>
        <dbReference type="ARBA" id="ARBA00006024"/>
    </source>
</evidence>
<reference evidence="22 23" key="1">
    <citation type="submission" date="2018-06" db="EMBL/GenBank/DDBJ databases">
        <title>Genome conservation of Clostridium tetani.</title>
        <authorList>
            <person name="Bruggemann H."/>
            <person name="Popoff M.R."/>
        </authorList>
    </citation>
    <scope>NUCLEOTIDE SEQUENCE [LARGE SCALE GENOMIC DNA]</scope>
    <source>
        <strain evidence="20 23">2017.061</strain>
        <strain evidence="21 22">63.05</strain>
    </source>
</reference>
<comment type="subcellular location">
    <subcellularLocation>
        <location evidence="1">Cell membrane</location>
        <topology evidence="1">Multi-pass membrane protein</topology>
    </subcellularLocation>
</comment>
<evidence type="ECO:0000256" key="10">
    <source>
        <dbReference type="ARBA" id="ARBA00022840"/>
    </source>
</evidence>
<organism evidence="20 23">
    <name type="scientific">Clostridium tetani</name>
    <dbReference type="NCBI Taxonomy" id="1513"/>
    <lineage>
        <taxon>Bacteria</taxon>
        <taxon>Bacillati</taxon>
        <taxon>Bacillota</taxon>
        <taxon>Clostridia</taxon>
        <taxon>Eubacteriales</taxon>
        <taxon>Clostridiaceae</taxon>
        <taxon>Clostridium</taxon>
    </lineage>
</organism>
<evidence type="ECO:0000313" key="21">
    <source>
        <dbReference type="EMBL" id="RXI56602.1"/>
    </source>
</evidence>
<dbReference type="FunFam" id="2.70.150.10:FF:000002">
    <property type="entry name" value="Copper-transporting ATPase 1, putative"/>
    <property type="match status" value="1"/>
</dbReference>
<keyword evidence="9" id="KW-0862">Zinc</keyword>
<dbReference type="PANTHER" id="PTHR48085">
    <property type="entry name" value="CADMIUM/ZINC-TRANSPORTING ATPASE HMA2-RELATED"/>
    <property type="match status" value="1"/>
</dbReference>
<dbReference type="FunFam" id="3.40.1110.10:FF:000066">
    <property type="entry name" value="Cadmium-translocating P-type ATPase"/>
    <property type="match status" value="1"/>
</dbReference>
<keyword evidence="14 17" id="KW-0472">Membrane</keyword>
<dbReference type="InterPro" id="IPR018303">
    <property type="entry name" value="ATPase_P-typ_P_site"/>
</dbReference>
<dbReference type="GO" id="GO:0008551">
    <property type="term" value="F:P-type cadmium transporter activity"/>
    <property type="evidence" value="ECO:0007669"/>
    <property type="project" value="UniProtKB-EC"/>
</dbReference>
<evidence type="ECO:0000256" key="13">
    <source>
        <dbReference type="ARBA" id="ARBA00022989"/>
    </source>
</evidence>
<dbReference type="CDD" id="cd00371">
    <property type="entry name" value="HMA"/>
    <property type="match status" value="1"/>
</dbReference>
<name>A0A4Q0VG31_CLOTA</name>
<evidence type="ECO:0000259" key="19">
    <source>
        <dbReference type="PROSITE" id="PS50846"/>
    </source>
</evidence>
<evidence type="ECO:0000256" key="17">
    <source>
        <dbReference type="RuleBase" id="RU362081"/>
    </source>
</evidence>
<evidence type="ECO:0000256" key="18">
    <source>
        <dbReference type="SAM" id="MobiDB-lite"/>
    </source>
</evidence>
<proteinExistence type="inferred from homology"/>
<keyword evidence="10 17" id="KW-0067">ATP-binding</keyword>
<dbReference type="InterPro" id="IPR017969">
    <property type="entry name" value="Heavy-metal-associated_CS"/>
</dbReference>
<comment type="caution">
    <text evidence="20">The sequence shown here is derived from an EMBL/GenBank/DDBJ whole genome shotgun (WGS) entry which is preliminary data.</text>
</comment>
<dbReference type="NCBIfam" id="TIGR01494">
    <property type="entry name" value="ATPase_P-type"/>
    <property type="match status" value="1"/>
</dbReference>
<dbReference type="InterPro" id="IPR023299">
    <property type="entry name" value="ATPase_P-typ_cyto_dom_N"/>
</dbReference>
<feature type="transmembrane region" description="Helical" evidence="17">
    <location>
        <begin position="160"/>
        <end position="179"/>
    </location>
</feature>
<dbReference type="Gene3D" id="3.30.70.100">
    <property type="match status" value="1"/>
</dbReference>
<dbReference type="SUPFAM" id="SSF81665">
    <property type="entry name" value="Calcium ATPase, transmembrane domain M"/>
    <property type="match status" value="1"/>
</dbReference>
<dbReference type="InterPro" id="IPR023298">
    <property type="entry name" value="ATPase_P-typ_TM_dom_sf"/>
</dbReference>
<keyword evidence="6 17" id="KW-0812">Transmembrane</keyword>
<dbReference type="AlphaFoldDB" id="A0A4Q0VG31"/>
<dbReference type="NCBIfam" id="TIGR01512">
    <property type="entry name" value="ATPase-IB2_Cd"/>
    <property type="match status" value="1"/>
</dbReference>
<dbReference type="InterPro" id="IPR027256">
    <property type="entry name" value="P-typ_ATPase_IB"/>
</dbReference>
<evidence type="ECO:0000256" key="3">
    <source>
        <dbReference type="ARBA" id="ARBA00022475"/>
    </source>
</evidence>
<keyword evidence="20" id="KW-0378">Hydrolase</keyword>
<dbReference type="GO" id="GO:0046872">
    <property type="term" value="F:metal ion binding"/>
    <property type="evidence" value="ECO:0007669"/>
    <property type="project" value="UniProtKB-KW"/>
</dbReference>
<keyword evidence="7 17" id="KW-0479">Metal-binding</keyword>
<feature type="domain" description="HMA" evidence="19">
    <location>
        <begin position="5"/>
        <end position="74"/>
    </location>
</feature>
<evidence type="ECO:0000256" key="12">
    <source>
        <dbReference type="ARBA" id="ARBA00022967"/>
    </source>
</evidence>
<feature type="region of interest" description="Disordered" evidence="18">
    <location>
        <begin position="92"/>
        <end position="123"/>
    </location>
</feature>
<keyword evidence="3 17" id="KW-1003">Cell membrane</keyword>
<dbReference type="PRINTS" id="PR00119">
    <property type="entry name" value="CATATPASE"/>
</dbReference>
<evidence type="ECO:0000313" key="20">
    <source>
        <dbReference type="EMBL" id="RXI50015.1"/>
    </source>
</evidence>
<keyword evidence="13 17" id="KW-1133">Transmembrane helix</keyword>
<dbReference type="SFLD" id="SFLDS00003">
    <property type="entry name" value="Haloacid_Dehalogenase"/>
    <property type="match status" value="1"/>
</dbReference>
<sequence>MNSEKKLELVLEGLNCAGCSAKIEDRVNKLKYVESASINFVNKVLTINLGDLNKREYVMKEARGIVNKLEPHVKVFERNKNLKEMRHSQDNACECSGKDHHHSDEHDNNHDHSHSHGHSHGESNFGNEKISKISMVVGIVLAIIAFFIKDESSLKTTLFIVSYGLIGYEILIIAFKNILRGEVFDENFLMAVATIGAIAIKEYPEAVAVMLFYKIGEVFQDRAINHSRKSISSLVDIRPEFANVKKDENVEKVSPEQVEIGDIIIVKPGEKVPLDGEVIEGESYLDTSILTGESLNRKVEKGDIVLSGSINNTSLLTVKVTKTFGQSAVSKILDLVENASSRKAPTENFITKFARYYTPVVVFSAIALAVLPPIIYGSYNFSEWIYRALVFLVISCPCALVVSIPLGFFGGIGAASRNGILVKGGNYLEALENTEIVVFDKTGTLTEGVFEVSEIKTYKDIEDDELIRLASLGESFSNHPIAKSIIKYYGKDVDKQEIKEYEEISGHGVRALLGEDELLVGNHKLMELNKVNYEKANNFGTVVYVALNKNYCGYIIISDRIKEDSKKTIKELKNKGIKKTIMLTGDNKSAGEKIGKELLLDEVYTDLLPENKIEELEKLFSQKSPKGKLVFVGDGVNDAPVLARADIGIAMGGLGSDAAIEASDIVIMQDNPFKIIKGIEIAKRTKKIVWENIIFSLGIKFVVLSLGALGFANMWAAVFADVGVTLIAVLNSMRALK</sequence>
<dbReference type="Gene3D" id="3.40.1110.10">
    <property type="entry name" value="Calcium-transporting ATPase, cytoplasmic domain N"/>
    <property type="match status" value="1"/>
</dbReference>
<evidence type="ECO:0000256" key="4">
    <source>
        <dbReference type="ARBA" id="ARBA00022539"/>
    </source>
</evidence>
<dbReference type="InterPro" id="IPR008250">
    <property type="entry name" value="ATPase_P-typ_transduc_dom_A_sf"/>
</dbReference>
<dbReference type="Pfam" id="PF00122">
    <property type="entry name" value="E1-E2_ATPase"/>
    <property type="match status" value="1"/>
</dbReference>
<dbReference type="Gene3D" id="3.40.50.1000">
    <property type="entry name" value="HAD superfamily/HAD-like"/>
    <property type="match status" value="1"/>
</dbReference>
<dbReference type="PROSITE" id="PS00154">
    <property type="entry name" value="ATPASE_E1_E2"/>
    <property type="match status" value="1"/>
</dbReference>
<comment type="catalytic activity">
    <reaction evidence="15">
        <text>Zn(2+)(in) + ATP + H2O = Zn(2+)(out) + ADP + phosphate + H(+)</text>
        <dbReference type="Rhea" id="RHEA:20621"/>
        <dbReference type="ChEBI" id="CHEBI:15377"/>
        <dbReference type="ChEBI" id="CHEBI:15378"/>
        <dbReference type="ChEBI" id="CHEBI:29105"/>
        <dbReference type="ChEBI" id="CHEBI:30616"/>
        <dbReference type="ChEBI" id="CHEBI:43474"/>
        <dbReference type="ChEBI" id="CHEBI:456216"/>
        <dbReference type="EC" id="7.2.2.12"/>
    </reaction>
</comment>
<dbReference type="SFLD" id="SFLDF00027">
    <property type="entry name" value="p-type_atpase"/>
    <property type="match status" value="1"/>
</dbReference>
<dbReference type="GO" id="GO:0005524">
    <property type="term" value="F:ATP binding"/>
    <property type="evidence" value="ECO:0007669"/>
    <property type="project" value="UniProtKB-UniRule"/>
</dbReference>
<evidence type="ECO:0000256" key="1">
    <source>
        <dbReference type="ARBA" id="ARBA00004651"/>
    </source>
</evidence>
<dbReference type="EMBL" id="QMAU01000033">
    <property type="protein sequence ID" value="RXI56602.1"/>
    <property type="molecule type" value="Genomic_DNA"/>
</dbReference>
<dbReference type="SUPFAM" id="SSF55008">
    <property type="entry name" value="HMA, heavy metal-associated domain"/>
    <property type="match status" value="1"/>
</dbReference>
<dbReference type="InterPro" id="IPR023214">
    <property type="entry name" value="HAD_sf"/>
</dbReference>
<evidence type="ECO:0000313" key="23">
    <source>
        <dbReference type="Proteomes" id="UP000290921"/>
    </source>
</evidence>
<evidence type="ECO:0000256" key="11">
    <source>
        <dbReference type="ARBA" id="ARBA00022842"/>
    </source>
</evidence>
<evidence type="ECO:0000256" key="7">
    <source>
        <dbReference type="ARBA" id="ARBA00022723"/>
    </source>
</evidence>
<dbReference type="CDD" id="cd07548">
    <property type="entry name" value="P-type_ATPase-Cd_Zn_Co_like"/>
    <property type="match status" value="1"/>
</dbReference>
<feature type="transmembrane region" description="Helical" evidence="17">
    <location>
        <begin position="130"/>
        <end position="148"/>
    </location>
</feature>
<evidence type="ECO:0000256" key="8">
    <source>
        <dbReference type="ARBA" id="ARBA00022741"/>
    </source>
</evidence>
<comment type="similarity">
    <text evidence="2 17">Belongs to the cation transport ATPase (P-type) (TC 3.A.3) family. Type IB subfamily.</text>
</comment>
<dbReference type="EMBL" id="QMAP01000002">
    <property type="protein sequence ID" value="RXI50015.1"/>
    <property type="molecule type" value="Genomic_DNA"/>
</dbReference>
<feature type="transmembrane region" description="Helical" evidence="17">
    <location>
        <begin position="385"/>
        <end position="409"/>
    </location>
</feature>
<evidence type="ECO:0000256" key="15">
    <source>
        <dbReference type="ARBA" id="ARBA00047308"/>
    </source>
</evidence>
<dbReference type="Pfam" id="PF00403">
    <property type="entry name" value="HMA"/>
    <property type="match status" value="1"/>
</dbReference>
<keyword evidence="5" id="KW-0597">Phosphoprotein</keyword>
<dbReference type="NCBIfam" id="TIGR01525">
    <property type="entry name" value="ATPase-IB_hvy"/>
    <property type="match status" value="1"/>
</dbReference>
<feature type="compositionally biased region" description="Basic and acidic residues" evidence="18">
    <location>
        <begin position="96"/>
        <end position="114"/>
    </location>
</feature>
<feature type="transmembrane region" description="Helical" evidence="17">
    <location>
        <begin position="356"/>
        <end position="379"/>
    </location>
</feature>
<dbReference type="SFLD" id="SFLDG00002">
    <property type="entry name" value="C1.7:_P-type_atpase_like"/>
    <property type="match status" value="1"/>
</dbReference>
<dbReference type="GO" id="GO:0016463">
    <property type="term" value="F:P-type zinc transporter activity"/>
    <property type="evidence" value="ECO:0007669"/>
    <property type="project" value="UniProtKB-EC"/>
</dbReference>
<feature type="transmembrane region" description="Helical" evidence="17">
    <location>
        <begin position="714"/>
        <end position="733"/>
    </location>
</feature>
<keyword evidence="11" id="KW-0460">Magnesium</keyword>
<dbReference type="InterPro" id="IPR036163">
    <property type="entry name" value="HMA_dom_sf"/>
</dbReference>
<evidence type="ECO:0000313" key="22">
    <source>
        <dbReference type="Proteomes" id="UP000290273"/>
    </source>
</evidence>
<gene>
    <name evidence="20" type="primary">cadA</name>
    <name evidence="20" type="ORF">DP130_03300</name>
    <name evidence="21" type="ORF">DP131_07250</name>
</gene>
<dbReference type="InterPro" id="IPR036412">
    <property type="entry name" value="HAD-like_sf"/>
</dbReference>
<dbReference type="InterPro" id="IPR051014">
    <property type="entry name" value="Cation_Transport_ATPase_IB"/>
</dbReference>
<comment type="catalytic activity">
    <reaction evidence="16">
        <text>Cd(2+)(in) + ATP + H2O = Cd(2+)(out) + ADP + phosphate + H(+)</text>
        <dbReference type="Rhea" id="RHEA:12132"/>
        <dbReference type="ChEBI" id="CHEBI:15377"/>
        <dbReference type="ChEBI" id="CHEBI:15378"/>
        <dbReference type="ChEBI" id="CHEBI:30616"/>
        <dbReference type="ChEBI" id="CHEBI:43474"/>
        <dbReference type="ChEBI" id="CHEBI:48775"/>
        <dbReference type="ChEBI" id="CHEBI:456216"/>
        <dbReference type="EC" id="7.2.2.21"/>
    </reaction>
</comment>
<evidence type="ECO:0000256" key="16">
    <source>
        <dbReference type="ARBA" id="ARBA00049338"/>
    </source>
</evidence>
<dbReference type="RefSeq" id="WP_039261619.1">
    <property type="nucleotide sequence ID" value="NZ_JSWD01000081.1"/>
</dbReference>
<dbReference type="SUPFAM" id="SSF81653">
    <property type="entry name" value="Calcium ATPase, transduction domain A"/>
    <property type="match status" value="1"/>
</dbReference>
<feature type="transmembrane region" description="Helical" evidence="17">
    <location>
        <begin position="688"/>
        <end position="708"/>
    </location>
</feature>
<dbReference type="InterPro" id="IPR006121">
    <property type="entry name" value="HMA_dom"/>
</dbReference>
<dbReference type="InterPro" id="IPR001757">
    <property type="entry name" value="P_typ_ATPase"/>
</dbReference>
<dbReference type="Proteomes" id="UP000290921">
    <property type="component" value="Unassembled WGS sequence"/>
</dbReference>
<dbReference type="Gene3D" id="2.70.150.10">
    <property type="entry name" value="Calcium-transporting ATPase, cytoplasmic transduction domain A"/>
    <property type="match status" value="1"/>
</dbReference>
<keyword evidence="12" id="KW-1278">Translocase</keyword>
<protein>
    <submittedName>
        <fullName evidence="20">Cadmium-translocating P-type ATPase</fullName>
        <ecNumber evidence="20">3.6.3.3</ecNumber>
    </submittedName>
</protein>
<dbReference type="InterPro" id="IPR044492">
    <property type="entry name" value="P_typ_ATPase_HD_dom"/>
</dbReference>
<dbReference type="SUPFAM" id="SSF56784">
    <property type="entry name" value="HAD-like"/>
    <property type="match status" value="1"/>
</dbReference>
<keyword evidence="8 17" id="KW-0547">Nucleotide-binding</keyword>
<dbReference type="GO" id="GO:0005886">
    <property type="term" value="C:plasma membrane"/>
    <property type="evidence" value="ECO:0007669"/>
    <property type="project" value="UniProtKB-SubCell"/>
</dbReference>
<evidence type="ECO:0000256" key="14">
    <source>
        <dbReference type="ARBA" id="ARBA00023136"/>
    </source>
</evidence>
<dbReference type="EC" id="3.6.3.3" evidence="20"/>